<dbReference type="PROSITE" id="PS51257">
    <property type="entry name" value="PROKAR_LIPOPROTEIN"/>
    <property type="match status" value="1"/>
</dbReference>
<dbReference type="RefSeq" id="WP_021281391.1">
    <property type="nucleotide sequence ID" value="NZ_JAGGLL010000011.1"/>
</dbReference>
<dbReference type="Pfam" id="PF00496">
    <property type="entry name" value="SBP_bac_5"/>
    <property type="match status" value="1"/>
</dbReference>
<gene>
    <name evidence="7" type="ORF">J2Z44_001741</name>
</gene>
<reference evidence="7 8" key="1">
    <citation type="submission" date="2021-03" db="EMBL/GenBank/DDBJ databases">
        <title>Genomic Encyclopedia of Type Strains, Phase IV (KMG-IV): sequencing the most valuable type-strain genomes for metagenomic binning, comparative biology and taxonomic classification.</title>
        <authorList>
            <person name="Goeker M."/>
        </authorList>
    </citation>
    <scope>NUCLEOTIDE SEQUENCE [LARGE SCALE GENOMIC DNA]</scope>
    <source>
        <strain evidence="7 8">DSM 28650</strain>
    </source>
</reference>
<evidence type="ECO:0000256" key="5">
    <source>
        <dbReference type="SAM" id="SignalP"/>
    </source>
</evidence>
<feature type="domain" description="Solute-binding protein family 5" evidence="6">
    <location>
        <begin position="98"/>
        <end position="485"/>
    </location>
</feature>
<keyword evidence="3" id="KW-0813">Transport</keyword>
<dbReference type="Gene3D" id="3.90.76.10">
    <property type="entry name" value="Dipeptide-binding Protein, Domain 1"/>
    <property type="match status" value="1"/>
</dbReference>
<evidence type="ECO:0000313" key="8">
    <source>
        <dbReference type="Proteomes" id="UP001519308"/>
    </source>
</evidence>
<feature type="signal peptide" evidence="5">
    <location>
        <begin position="1"/>
        <end position="22"/>
    </location>
</feature>
<sequence>MKSRKLLSVLLASSMVASVALTGCGGKDKDNAAGGDKAGDKAGAVKMDKEQYLNVVLGAEPKTLDPSKATDLYSSQVLINTMEALTRLEVGEDGKDVIKPGAAKEWKKSDDGLKWTFTLRDMKWSDGQPVTAEQFVYGITRTLDQNTGSQYAFLLYPIKNASEFNKGKVKAEEVGVKAVDDKTIEFTLASPCAYFLDLTYFKVMEPQRKDVIEKHGDKYGTEPETMVFTGPFIISEWVHNNKVDLVKNKDYWDAENVKLEKATLKIIKEETARMNELYNGSLDTAAVTKQEWVDKFNQTGKFDVKRGYDGSSTYTFFNQKDKYFANAKIRKAFIIANDRKGTAETLFRSLAEPANAWCPPAIQIDGKDYREKAAYLPVEELKKANPDPKALLIEGLKELGLDPDPSKHTFKILQSGTDARAKEFAEFDQQNYSKELGVNIECDYAEWAVFQKRTDEFDYQIAGQAWGADYNDPNTFFDLFMSNAGICPTGWKSDKYDELIKETANTIDPAKRLEKFKEAEKLLIFEDGVISPGVWRFKNTFIRKYIKNYMAPTFGALDLKYTYTDGRE</sequence>
<dbReference type="InterPro" id="IPR030678">
    <property type="entry name" value="Peptide/Ni-bd"/>
</dbReference>
<evidence type="ECO:0000259" key="6">
    <source>
        <dbReference type="Pfam" id="PF00496"/>
    </source>
</evidence>
<keyword evidence="4 5" id="KW-0732">Signal</keyword>
<name>A0ABS4K3W4_9CLOT</name>
<dbReference type="PANTHER" id="PTHR30290:SF10">
    <property type="entry name" value="PERIPLASMIC OLIGOPEPTIDE-BINDING PROTEIN-RELATED"/>
    <property type="match status" value="1"/>
</dbReference>
<dbReference type="InterPro" id="IPR000914">
    <property type="entry name" value="SBP_5_dom"/>
</dbReference>
<dbReference type="CDD" id="cd08504">
    <property type="entry name" value="PBP2_OppA"/>
    <property type="match status" value="1"/>
</dbReference>
<dbReference type="SUPFAM" id="SSF53850">
    <property type="entry name" value="Periplasmic binding protein-like II"/>
    <property type="match status" value="1"/>
</dbReference>
<comment type="similarity">
    <text evidence="2">Belongs to the bacterial solute-binding protein 5 family.</text>
</comment>
<dbReference type="Gene3D" id="3.40.190.10">
    <property type="entry name" value="Periplasmic binding protein-like II"/>
    <property type="match status" value="1"/>
</dbReference>
<organism evidence="7 8">
    <name type="scientific">Clostridium punense</name>
    <dbReference type="NCBI Taxonomy" id="1054297"/>
    <lineage>
        <taxon>Bacteria</taxon>
        <taxon>Bacillati</taxon>
        <taxon>Bacillota</taxon>
        <taxon>Clostridia</taxon>
        <taxon>Eubacteriales</taxon>
        <taxon>Clostridiaceae</taxon>
        <taxon>Clostridium</taxon>
    </lineage>
</organism>
<dbReference type="InterPro" id="IPR039424">
    <property type="entry name" value="SBP_5"/>
</dbReference>
<accession>A0ABS4K3W4</accession>
<evidence type="ECO:0000256" key="3">
    <source>
        <dbReference type="ARBA" id="ARBA00022448"/>
    </source>
</evidence>
<evidence type="ECO:0000313" key="7">
    <source>
        <dbReference type="EMBL" id="MBP2021945.1"/>
    </source>
</evidence>
<keyword evidence="8" id="KW-1185">Reference proteome</keyword>
<evidence type="ECO:0000256" key="1">
    <source>
        <dbReference type="ARBA" id="ARBA00004196"/>
    </source>
</evidence>
<evidence type="ECO:0000256" key="4">
    <source>
        <dbReference type="ARBA" id="ARBA00022729"/>
    </source>
</evidence>
<proteinExistence type="inferred from homology"/>
<feature type="chain" id="PRO_5045838453" evidence="5">
    <location>
        <begin position="23"/>
        <end position="568"/>
    </location>
</feature>
<comment type="caution">
    <text evidence="7">The sequence shown here is derived from an EMBL/GenBank/DDBJ whole genome shotgun (WGS) entry which is preliminary data.</text>
</comment>
<dbReference type="PANTHER" id="PTHR30290">
    <property type="entry name" value="PERIPLASMIC BINDING COMPONENT OF ABC TRANSPORTER"/>
    <property type="match status" value="1"/>
</dbReference>
<dbReference type="Gene3D" id="3.10.105.10">
    <property type="entry name" value="Dipeptide-binding Protein, Domain 3"/>
    <property type="match status" value="1"/>
</dbReference>
<comment type="subcellular location">
    <subcellularLocation>
        <location evidence="1">Cell envelope</location>
    </subcellularLocation>
</comment>
<protein>
    <submittedName>
        <fullName evidence="7">Oligopeptide transport system substrate-binding protein</fullName>
    </submittedName>
</protein>
<dbReference type="PIRSF" id="PIRSF002741">
    <property type="entry name" value="MppA"/>
    <property type="match status" value="1"/>
</dbReference>
<dbReference type="Proteomes" id="UP001519308">
    <property type="component" value="Unassembled WGS sequence"/>
</dbReference>
<evidence type="ECO:0000256" key="2">
    <source>
        <dbReference type="ARBA" id="ARBA00005695"/>
    </source>
</evidence>
<dbReference type="EMBL" id="JAGGLL010000011">
    <property type="protein sequence ID" value="MBP2021945.1"/>
    <property type="molecule type" value="Genomic_DNA"/>
</dbReference>